<organism evidence="2 3">
    <name type="scientific">Burkholderia latens</name>
    <dbReference type="NCBI Taxonomy" id="488446"/>
    <lineage>
        <taxon>Bacteria</taxon>
        <taxon>Pseudomonadati</taxon>
        <taxon>Pseudomonadota</taxon>
        <taxon>Betaproteobacteria</taxon>
        <taxon>Burkholderiales</taxon>
        <taxon>Burkholderiaceae</taxon>
        <taxon>Burkholderia</taxon>
        <taxon>Burkholderia cepacia complex</taxon>
    </lineage>
</organism>
<name>A0AAP1GAC9_9BURK</name>
<comment type="caution">
    <text evidence="2">The sequence shown here is derived from an EMBL/GenBank/DDBJ whole genome shotgun (WGS) entry which is preliminary data.</text>
</comment>
<sequence length="314" mass="32804">MTSSPLVPVEGALARPRAAPLDGVPPFGREWTFRGASGTRALATLTTSCIDVDAPHRSCRWQPQPVAPPSLAGAPAVAPDMRRRSIDAAAGRAPDRRALHAACWSIGAFVIIGWLVAAHEPFPVFAPASMQAAGATPRHGNESKGTVRTVAALAAKPVDAPAQQVAAHPVAISAGPTRPARGATPKAAPRRSEMASHAAPVSIVSAAPPLSRQGPAGKRAKRARASDASASRLAPRPPVTQHASRAPSHDHRHRRSHALPPQPSLDDPLTLIAIAHTLNASLPAPPDKTPGAAFDWTAQLSHRRLTDVYRALPR</sequence>
<dbReference type="EMBL" id="LOTQ01000001">
    <property type="protein sequence ID" value="KVA12821.1"/>
    <property type="molecule type" value="Genomic_DNA"/>
</dbReference>
<protein>
    <submittedName>
        <fullName evidence="2">Uncharacterized protein</fullName>
    </submittedName>
</protein>
<dbReference type="AlphaFoldDB" id="A0AAP1GAC9"/>
<feature type="region of interest" description="Disordered" evidence="1">
    <location>
        <begin position="169"/>
        <end position="266"/>
    </location>
</feature>
<feature type="compositionally biased region" description="Low complexity" evidence="1">
    <location>
        <begin position="195"/>
        <end position="217"/>
    </location>
</feature>
<evidence type="ECO:0000313" key="3">
    <source>
        <dbReference type="Proteomes" id="UP000056450"/>
    </source>
</evidence>
<evidence type="ECO:0000256" key="1">
    <source>
        <dbReference type="SAM" id="MobiDB-lite"/>
    </source>
</evidence>
<gene>
    <name evidence="2" type="ORF">WI41_05035</name>
</gene>
<reference evidence="2 3" key="1">
    <citation type="submission" date="2015-11" db="EMBL/GenBank/DDBJ databases">
        <title>Expanding the genomic diversity of Burkholderia species for the development of highly accurate diagnostics.</title>
        <authorList>
            <person name="Sahl J."/>
            <person name="Keim P."/>
            <person name="Wagner D."/>
        </authorList>
    </citation>
    <scope>NUCLEOTIDE SEQUENCE [LARGE SCALE GENOMIC DNA]</scope>
    <source>
        <strain evidence="2 3">RF32-BP12</strain>
    </source>
</reference>
<evidence type="ECO:0000313" key="2">
    <source>
        <dbReference type="EMBL" id="KVA12821.1"/>
    </source>
</evidence>
<accession>A0AAP1GAC9</accession>
<proteinExistence type="predicted"/>
<dbReference type="Proteomes" id="UP000056450">
    <property type="component" value="Unassembled WGS sequence"/>
</dbReference>